<keyword evidence="3" id="KW-1185">Reference proteome</keyword>
<feature type="transmembrane region" description="Helical" evidence="1">
    <location>
        <begin position="95"/>
        <end position="117"/>
    </location>
</feature>
<dbReference type="AlphaFoldDB" id="A0A4C1XA77"/>
<evidence type="ECO:0000313" key="3">
    <source>
        <dbReference type="Proteomes" id="UP000299102"/>
    </source>
</evidence>
<gene>
    <name evidence="2" type="ORF">EVAR_30081_1</name>
</gene>
<evidence type="ECO:0000256" key="1">
    <source>
        <dbReference type="SAM" id="Phobius"/>
    </source>
</evidence>
<dbReference type="EMBL" id="BGZK01000771">
    <property type="protein sequence ID" value="GBP59812.1"/>
    <property type="molecule type" value="Genomic_DNA"/>
</dbReference>
<evidence type="ECO:0000313" key="2">
    <source>
        <dbReference type="EMBL" id="GBP59812.1"/>
    </source>
</evidence>
<proteinExistence type="predicted"/>
<sequence>MLIGSVKWTWLTDAIVFQIFFTRHKASTPASGRPFECHKKLGRALARSRSAAVFDIRASKCRHCTRLPGRPLLPRRGPSSSPCCFKTRHGDVRYFFFRAPSFYFGLNIFAILFRRYWFTDSAVKTFL</sequence>
<keyword evidence="1" id="KW-0472">Membrane</keyword>
<reference evidence="2 3" key="1">
    <citation type="journal article" date="2019" name="Commun. Biol.">
        <title>The bagworm genome reveals a unique fibroin gene that provides high tensile strength.</title>
        <authorList>
            <person name="Kono N."/>
            <person name="Nakamura H."/>
            <person name="Ohtoshi R."/>
            <person name="Tomita M."/>
            <person name="Numata K."/>
            <person name="Arakawa K."/>
        </authorList>
    </citation>
    <scope>NUCLEOTIDE SEQUENCE [LARGE SCALE GENOMIC DNA]</scope>
</reference>
<name>A0A4C1XA77_EUMVA</name>
<keyword evidence="1" id="KW-1133">Transmembrane helix</keyword>
<accession>A0A4C1XA77</accession>
<dbReference type="Proteomes" id="UP000299102">
    <property type="component" value="Unassembled WGS sequence"/>
</dbReference>
<keyword evidence="1" id="KW-0812">Transmembrane</keyword>
<organism evidence="2 3">
    <name type="scientific">Eumeta variegata</name>
    <name type="common">Bagworm moth</name>
    <name type="synonym">Eumeta japonica</name>
    <dbReference type="NCBI Taxonomy" id="151549"/>
    <lineage>
        <taxon>Eukaryota</taxon>
        <taxon>Metazoa</taxon>
        <taxon>Ecdysozoa</taxon>
        <taxon>Arthropoda</taxon>
        <taxon>Hexapoda</taxon>
        <taxon>Insecta</taxon>
        <taxon>Pterygota</taxon>
        <taxon>Neoptera</taxon>
        <taxon>Endopterygota</taxon>
        <taxon>Lepidoptera</taxon>
        <taxon>Glossata</taxon>
        <taxon>Ditrysia</taxon>
        <taxon>Tineoidea</taxon>
        <taxon>Psychidae</taxon>
        <taxon>Oiketicinae</taxon>
        <taxon>Eumeta</taxon>
    </lineage>
</organism>
<comment type="caution">
    <text evidence="2">The sequence shown here is derived from an EMBL/GenBank/DDBJ whole genome shotgun (WGS) entry which is preliminary data.</text>
</comment>
<protein>
    <submittedName>
        <fullName evidence="2">Uncharacterized protein</fullName>
    </submittedName>
</protein>